<dbReference type="RefSeq" id="WP_244885062.1">
    <property type="nucleotide sequence ID" value="NZ_BSRA01000002.1"/>
</dbReference>
<dbReference type="EMBL" id="FNOJ01000001">
    <property type="protein sequence ID" value="SDW01725.1"/>
    <property type="molecule type" value="Genomic_DNA"/>
</dbReference>
<dbReference type="Proteomes" id="UP000182589">
    <property type="component" value="Unassembled WGS sequence"/>
</dbReference>
<evidence type="ECO:0000313" key="3">
    <source>
        <dbReference type="EMBL" id="SDW01725.1"/>
    </source>
</evidence>
<keyword evidence="1" id="KW-0472">Membrane</keyword>
<dbReference type="Proteomes" id="UP001157137">
    <property type="component" value="Unassembled WGS sequence"/>
</dbReference>
<reference evidence="2" key="3">
    <citation type="submission" date="2023-02" db="EMBL/GenBank/DDBJ databases">
        <title>Proposal of a novel subspecies: Alicyclobacillus hesperidum subspecies aegle.</title>
        <authorList>
            <person name="Goto K."/>
            <person name="Fujii T."/>
            <person name="Yasui K."/>
            <person name="Mochida K."/>
            <person name="Kato-Tanaka Y."/>
            <person name="Morohoshi S."/>
            <person name="An S.Y."/>
            <person name="Kasai H."/>
            <person name="Yokota A."/>
        </authorList>
    </citation>
    <scope>NUCLEOTIDE SEQUENCE</scope>
    <source>
        <strain evidence="2">DSM 12766</strain>
    </source>
</reference>
<evidence type="ECO:0000313" key="2">
    <source>
        <dbReference type="EMBL" id="GLV12826.1"/>
    </source>
</evidence>
<proteinExistence type="predicted"/>
<reference evidence="4" key="1">
    <citation type="submission" date="2016-10" db="EMBL/GenBank/DDBJ databases">
        <authorList>
            <person name="Varghese N."/>
        </authorList>
    </citation>
    <scope>NUCLEOTIDE SEQUENCE [LARGE SCALE GENOMIC DNA]</scope>
    <source>
        <strain evidence="4">DSM 12489</strain>
    </source>
</reference>
<accession>A0A1H2Q3M4</accession>
<feature type="transmembrane region" description="Helical" evidence="1">
    <location>
        <begin position="32"/>
        <end position="51"/>
    </location>
</feature>
<keyword evidence="1" id="KW-1133">Transmembrane helix</keyword>
<keyword evidence="4" id="KW-1185">Reference proteome</keyword>
<gene>
    <name evidence="2" type="ORF">Heshes_05100</name>
    <name evidence="3" type="ORF">SAMN04489725_10162</name>
</gene>
<name>A0A1H2Q3M4_9BACL</name>
<protein>
    <submittedName>
        <fullName evidence="3">Sporulation protein YunB</fullName>
    </submittedName>
</protein>
<keyword evidence="1" id="KW-0812">Transmembrane</keyword>
<dbReference type="Pfam" id="PF09560">
    <property type="entry name" value="Spore_YunB"/>
    <property type="match status" value="1"/>
</dbReference>
<dbReference type="EMBL" id="BSRA01000002">
    <property type="protein sequence ID" value="GLV12826.1"/>
    <property type="molecule type" value="Genomic_DNA"/>
</dbReference>
<dbReference type="InterPro" id="IPR014197">
    <property type="entry name" value="Sporulation_prot_YunB"/>
</dbReference>
<evidence type="ECO:0000256" key="1">
    <source>
        <dbReference type="SAM" id="Phobius"/>
    </source>
</evidence>
<evidence type="ECO:0000313" key="4">
    <source>
        <dbReference type="Proteomes" id="UP000182589"/>
    </source>
</evidence>
<organism evidence="3 4">
    <name type="scientific">Alicyclobacillus hesperidum</name>
    <dbReference type="NCBI Taxonomy" id="89784"/>
    <lineage>
        <taxon>Bacteria</taxon>
        <taxon>Bacillati</taxon>
        <taxon>Bacillota</taxon>
        <taxon>Bacilli</taxon>
        <taxon>Bacillales</taxon>
        <taxon>Alicyclobacillaceae</taxon>
        <taxon>Alicyclobacillus</taxon>
    </lineage>
</organism>
<dbReference type="STRING" id="89784.SAMN04489725_10162"/>
<sequence>MPRRFVARPVRSASRSDAIHVSNRSSHPRLPAWFWPVACAILVFVGLIFLIDYRLRPIVINTSSALAQRIGSEALNEALVDAISDYPDAKSLVNSEIERGAGGTSLAVTSLDMAKLAALQGVATRDAQTRLRELSHQHLRLPVLQLLSGSLLSGYALTVPVRFSLMGTVHSNLQTDIESKGVNQVVHVVYLELTANVMVITPLVHVPTTVQTRAPVVYLVMTGPVPNAYYQGSPTVPLR</sequence>
<reference evidence="3" key="2">
    <citation type="submission" date="2016-10" db="EMBL/GenBank/DDBJ databases">
        <authorList>
            <person name="de Groot N.N."/>
        </authorList>
    </citation>
    <scope>NUCLEOTIDE SEQUENCE [LARGE SCALE GENOMIC DNA]</scope>
    <source>
        <strain evidence="3">DSM 12489</strain>
    </source>
</reference>
<dbReference type="AlphaFoldDB" id="A0A1H2Q3M4"/>